<keyword evidence="1" id="KW-0732">Signal</keyword>
<evidence type="ECO:0000313" key="2">
    <source>
        <dbReference type="EMBL" id="MDO3383957.1"/>
    </source>
</evidence>
<gene>
    <name evidence="2" type="ORF">QWI16_17375</name>
</gene>
<dbReference type="RefSeq" id="WP_302715113.1">
    <property type="nucleotide sequence ID" value="NZ_JAULRT010000062.1"/>
</dbReference>
<organism evidence="2 3">
    <name type="scientific">Gilvimarinus algae</name>
    <dbReference type="NCBI Taxonomy" id="3058037"/>
    <lineage>
        <taxon>Bacteria</taxon>
        <taxon>Pseudomonadati</taxon>
        <taxon>Pseudomonadota</taxon>
        <taxon>Gammaproteobacteria</taxon>
        <taxon>Cellvibrionales</taxon>
        <taxon>Cellvibrionaceae</taxon>
        <taxon>Gilvimarinus</taxon>
    </lineage>
</organism>
<feature type="chain" id="PRO_5046156082" evidence="1">
    <location>
        <begin position="23"/>
        <end position="169"/>
    </location>
</feature>
<reference evidence="2" key="1">
    <citation type="submission" date="2023-07" db="EMBL/GenBank/DDBJ databases">
        <title>Gilvimarinus algae sp. nov., isolated from the surface of Kelp.</title>
        <authorList>
            <person name="Sun Y.Y."/>
            <person name="Gong Y."/>
            <person name="Du Z.J."/>
        </authorList>
    </citation>
    <scope>NUCLEOTIDE SEQUENCE</scope>
    <source>
        <strain evidence="2">SDUM040014</strain>
    </source>
</reference>
<evidence type="ECO:0000256" key="1">
    <source>
        <dbReference type="SAM" id="SignalP"/>
    </source>
</evidence>
<dbReference type="SUPFAM" id="SSF117074">
    <property type="entry name" value="Hypothetical protein PA1324"/>
    <property type="match status" value="1"/>
</dbReference>
<dbReference type="Proteomes" id="UP001168380">
    <property type="component" value="Unassembled WGS sequence"/>
</dbReference>
<feature type="signal peptide" evidence="1">
    <location>
        <begin position="1"/>
        <end position="22"/>
    </location>
</feature>
<sequence length="169" mass="18496">MINRPMFLLPGLLTVVSMGASAEPLELESRFDSSEVDWVMQPGSATVSGTASIRLETGEQKGCGGFHVELLPAADYANERIFRTYGNNDQGQILMSQDPPSFTPDAKAYHELNLSAPCNEDNRFEFLQVPAGDYYAIGFIIWSEGDTKKGGGVMKRIRVTEGESLVVDI</sequence>
<comment type="caution">
    <text evidence="2">The sequence shown here is derived from an EMBL/GenBank/DDBJ whole genome shotgun (WGS) entry which is preliminary data.</text>
</comment>
<dbReference type="EMBL" id="JAULRT010000062">
    <property type="protein sequence ID" value="MDO3383957.1"/>
    <property type="molecule type" value="Genomic_DNA"/>
</dbReference>
<proteinExistence type="predicted"/>
<name>A0ABT8TIM7_9GAMM</name>
<protein>
    <submittedName>
        <fullName evidence="2">Uncharacterized protein</fullName>
    </submittedName>
</protein>
<evidence type="ECO:0000313" key="3">
    <source>
        <dbReference type="Proteomes" id="UP001168380"/>
    </source>
</evidence>
<accession>A0ABT8TIM7</accession>
<keyword evidence="3" id="KW-1185">Reference proteome</keyword>